<feature type="transmembrane region" description="Helical" evidence="1">
    <location>
        <begin position="157"/>
        <end position="177"/>
    </location>
</feature>
<dbReference type="PROSITE" id="PS50125">
    <property type="entry name" value="GUANYLATE_CYCLASE_2"/>
    <property type="match status" value="1"/>
</dbReference>
<dbReference type="GO" id="GO:0004016">
    <property type="term" value="F:adenylate cyclase activity"/>
    <property type="evidence" value="ECO:0007669"/>
    <property type="project" value="UniProtKB-ARBA"/>
</dbReference>
<keyword evidence="1" id="KW-1133">Transmembrane helix</keyword>
<proteinExistence type="predicted"/>
<dbReference type="PANTHER" id="PTHR43081:SF1">
    <property type="entry name" value="ADENYLATE CYCLASE, TERMINAL-DIFFERENTIATION SPECIFIC"/>
    <property type="match status" value="1"/>
</dbReference>
<dbReference type="SUPFAM" id="SSF55073">
    <property type="entry name" value="Nucleotide cyclase"/>
    <property type="match status" value="1"/>
</dbReference>
<name>M6DB68_9LEPT</name>
<keyword evidence="1" id="KW-0472">Membrane</keyword>
<feature type="transmembrane region" description="Helical" evidence="1">
    <location>
        <begin position="128"/>
        <end position="151"/>
    </location>
</feature>
<keyword evidence="1" id="KW-0812">Transmembrane</keyword>
<accession>M6DB68</accession>
<dbReference type="Pfam" id="PF00211">
    <property type="entry name" value="Guanylate_cyc"/>
    <property type="match status" value="1"/>
</dbReference>
<dbReference type="SMART" id="SM00044">
    <property type="entry name" value="CYCc"/>
    <property type="match status" value="1"/>
</dbReference>
<evidence type="ECO:0000256" key="1">
    <source>
        <dbReference type="SAM" id="Phobius"/>
    </source>
</evidence>
<dbReference type="InterPro" id="IPR001054">
    <property type="entry name" value="A/G_cyclase"/>
</dbReference>
<dbReference type="Proteomes" id="UP000011988">
    <property type="component" value="Unassembled WGS sequence"/>
</dbReference>
<feature type="domain" description="Guanylate cyclase" evidence="2">
    <location>
        <begin position="296"/>
        <end position="431"/>
    </location>
</feature>
<dbReference type="InterPro" id="IPR029787">
    <property type="entry name" value="Nucleotide_cyclase"/>
</dbReference>
<feature type="transmembrane region" description="Helical" evidence="1">
    <location>
        <begin position="235"/>
        <end position="255"/>
    </location>
</feature>
<comment type="caution">
    <text evidence="3">The sequence shown here is derived from an EMBL/GenBank/DDBJ whole genome shotgun (WGS) entry which is preliminary data.</text>
</comment>
<dbReference type="CDD" id="cd07302">
    <property type="entry name" value="CHD"/>
    <property type="match status" value="1"/>
</dbReference>
<organism evidence="3 4">
    <name type="scientific">Leptospira alstonii serovar Sichuan str. 79601</name>
    <dbReference type="NCBI Taxonomy" id="1218565"/>
    <lineage>
        <taxon>Bacteria</taxon>
        <taxon>Pseudomonadati</taxon>
        <taxon>Spirochaetota</taxon>
        <taxon>Spirochaetia</taxon>
        <taxon>Leptospirales</taxon>
        <taxon>Leptospiraceae</taxon>
        <taxon>Leptospira</taxon>
    </lineage>
</organism>
<feature type="transmembrane region" description="Helical" evidence="1">
    <location>
        <begin position="102"/>
        <end position="121"/>
    </location>
</feature>
<dbReference type="InterPro" id="IPR050697">
    <property type="entry name" value="Adenylyl/Guanylyl_Cyclase_3/4"/>
</dbReference>
<dbReference type="GO" id="GO:0035556">
    <property type="term" value="P:intracellular signal transduction"/>
    <property type="evidence" value="ECO:0007669"/>
    <property type="project" value="InterPro"/>
</dbReference>
<dbReference type="PATRIC" id="fig|1218565.3.peg.1588"/>
<dbReference type="Gene3D" id="3.30.70.1230">
    <property type="entry name" value="Nucleotide cyclase"/>
    <property type="match status" value="1"/>
</dbReference>
<sequence length="480" mass="54672">MLYLIRLFNERIFFKIDPSFRKELISNPEISILNFVNLFLPIKKALHILDRKSMPDSVLEVLKKEEKNGMIITNYFRYLIGLFFLLQIVLNVDNGDSRFNVIAFSIYLVLTLAHTIVIRVCPLSIVSVFNYVTLFAEYVLILGVLLFYTFTVKNVNLGFALKNTINLFFLFPIIYSLLQFKIRFVFIGLFLFYSIYFSILWIAVSTDQLTYTNDWGRYISGPDVLIEDIIAGKPGLYFCFAMMISTGIFRTISMVRRIGIAEGQKTELSRYFSPKIVNEMVENPGTLQNGNRQIVSILFLDIRNFTAMSEHMDPKGLGELLSDFRKIMMECVFENNGTLDKYIGDAVMATFGTPHPSPSAEVDARNAVGCGVIMQKRLAEWNLLRKSEGKIPISIGIGIHTGEVFAGNIGNDLHREYTVIGDSVNTASRIESICKVLKKSFLISKETKELLGGKYTLNRMPRVKVKGKEEPLQVYEVVWG</sequence>
<reference evidence="3 4" key="1">
    <citation type="submission" date="2013-01" db="EMBL/GenBank/DDBJ databases">
        <authorList>
            <person name="Harkins D.M."/>
            <person name="Durkin A.S."/>
            <person name="Brinkac L.M."/>
            <person name="Haft D.H."/>
            <person name="Selengut J.D."/>
            <person name="Sanka R."/>
            <person name="DePew J."/>
            <person name="Purushe J."/>
            <person name="Galloway R.L."/>
            <person name="Vinetz J.M."/>
            <person name="Sutton G.G."/>
            <person name="Nierman W.C."/>
            <person name="Fouts D.E."/>
        </authorList>
    </citation>
    <scope>NUCLEOTIDE SEQUENCE [LARGE SCALE GENOMIC DNA]</scope>
    <source>
        <strain evidence="3 4">79601</strain>
    </source>
</reference>
<feature type="transmembrane region" description="Helical" evidence="1">
    <location>
        <begin position="184"/>
        <end position="204"/>
    </location>
</feature>
<protein>
    <submittedName>
        <fullName evidence="3">Adenylate/guanylate cyclase catalytic domain protein</fullName>
    </submittedName>
</protein>
<evidence type="ECO:0000259" key="2">
    <source>
        <dbReference type="PROSITE" id="PS50125"/>
    </source>
</evidence>
<evidence type="ECO:0000313" key="3">
    <source>
        <dbReference type="EMBL" id="EMJ95795.1"/>
    </source>
</evidence>
<dbReference type="AlphaFoldDB" id="M6DB68"/>
<feature type="transmembrane region" description="Helical" evidence="1">
    <location>
        <begin position="72"/>
        <end position="90"/>
    </location>
</feature>
<evidence type="ECO:0000313" key="4">
    <source>
        <dbReference type="Proteomes" id="UP000011988"/>
    </source>
</evidence>
<gene>
    <name evidence="3" type="ORF">LEP1GSC194_3314</name>
</gene>
<dbReference type="PANTHER" id="PTHR43081">
    <property type="entry name" value="ADENYLATE CYCLASE, TERMINAL-DIFFERENTIATION SPECIFIC-RELATED"/>
    <property type="match status" value="1"/>
</dbReference>
<dbReference type="EMBL" id="ANIK01000029">
    <property type="protein sequence ID" value="EMJ95795.1"/>
    <property type="molecule type" value="Genomic_DNA"/>
</dbReference>
<dbReference type="GO" id="GO:0006171">
    <property type="term" value="P:cAMP biosynthetic process"/>
    <property type="evidence" value="ECO:0007669"/>
    <property type="project" value="TreeGrafter"/>
</dbReference>